<keyword evidence="2" id="KW-1185">Reference proteome</keyword>
<evidence type="ECO:0000313" key="1">
    <source>
        <dbReference type="EMBL" id="KAJ1179729.1"/>
    </source>
</evidence>
<proteinExistence type="predicted"/>
<sequence length="130" mass="13778">MVAESAGQPGVYTLARSKEEIFHAVNESGVTAPGSRHSVTATAGGVSLVERCQMRPGPLLYKIPMLESGSRVVVDVQVAVVISWSPARPHNLSCELGSFCQAGHRLCWAGCTSAFTCSRPQSVPPLSRLV</sequence>
<dbReference type="Proteomes" id="UP001066276">
    <property type="component" value="Chromosome 3_2"/>
</dbReference>
<evidence type="ECO:0000313" key="2">
    <source>
        <dbReference type="Proteomes" id="UP001066276"/>
    </source>
</evidence>
<organism evidence="1 2">
    <name type="scientific">Pleurodeles waltl</name>
    <name type="common">Iberian ribbed newt</name>
    <dbReference type="NCBI Taxonomy" id="8319"/>
    <lineage>
        <taxon>Eukaryota</taxon>
        <taxon>Metazoa</taxon>
        <taxon>Chordata</taxon>
        <taxon>Craniata</taxon>
        <taxon>Vertebrata</taxon>
        <taxon>Euteleostomi</taxon>
        <taxon>Amphibia</taxon>
        <taxon>Batrachia</taxon>
        <taxon>Caudata</taxon>
        <taxon>Salamandroidea</taxon>
        <taxon>Salamandridae</taxon>
        <taxon>Pleurodelinae</taxon>
        <taxon>Pleurodeles</taxon>
    </lineage>
</organism>
<reference evidence="1" key="1">
    <citation type="journal article" date="2022" name="bioRxiv">
        <title>Sequencing and chromosome-scale assembly of the giantPleurodeles waltlgenome.</title>
        <authorList>
            <person name="Brown T."/>
            <person name="Elewa A."/>
            <person name="Iarovenko S."/>
            <person name="Subramanian E."/>
            <person name="Araus A.J."/>
            <person name="Petzold A."/>
            <person name="Susuki M."/>
            <person name="Suzuki K.-i.T."/>
            <person name="Hayashi T."/>
            <person name="Toyoda A."/>
            <person name="Oliveira C."/>
            <person name="Osipova E."/>
            <person name="Leigh N.D."/>
            <person name="Simon A."/>
            <person name="Yun M.H."/>
        </authorList>
    </citation>
    <scope>NUCLEOTIDE SEQUENCE</scope>
    <source>
        <strain evidence="1">20211129_DDA</strain>
        <tissue evidence="1">Liver</tissue>
    </source>
</reference>
<name>A0AAV7TUA1_PLEWA</name>
<comment type="caution">
    <text evidence="1">The sequence shown here is derived from an EMBL/GenBank/DDBJ whole genome shotgun (WGS) entry which is preliminary data.</text>
</comment>
<dbReference type="AlphaFoldDB" id="A0AAV7TUA1"/>
<dbReference type="EMBL" id="JANPWB010000006">
    <property type="protein sequence ID" value="KAJ1179729.1"/>
    <property type="molecule type" value="Genomic_DNA"/>
</dbReference>
<gene>
    <name evidence="1" type="ORF">NDU88_004963</name>
</gene>
<accession>A0AAV7TUA1</accession>
<protein>
    <submittedName>
        <fullName evidence="1">Uncharacterized protein</fullName>
    </submittedName>
</protein>